<feature type="transmembrane region" description="Helical" evidence="1">
    <location>
        <begin position="42"/>
        <end position="66"/>
    </location>
</feature>
<comment type="caution">
    <text evidence="2">The sequence shown here is derived from an EMBL/GenBank/DDBJ whole genome shotgun (WGS) entry which is preliminary data.</text>
</comment>
<protein>
    <recommendedName>
        <fullName evidence="4">DUF1772 domain-containing protein</fullName>
    </recommendedName>
</protein>
<accession>A0ABS3RQH5</accession>
<evidence type="ECO:0000256" key="1">
    <source>
        <dbReference type="SAM" id="Phobius"/>
    </source>
</evidence>
<proteinExistence type="predicted"/>
<sequence>MAVGVLAACLIVDTGLFGLRTPMLRRQTPQAYFYRLGPARGAFLWGLDTGLVVTTFRVTSLTWGALAVTVLGLVPWWAGVAYAAGFLVPSAVLILLVPPRTGGDGPPEPVWLLDRLGDWEPRVRRAAPGVLAVAAGVLALAG</sequence>
<keyword evidence="1" id="KW-1133">Transmembrane helix</keyword>
<dbReference type="RefSeq" id="WP_208241257.1">
    <property type="nucleotide sequence ID" value="NZ_JAGEPF010000009.1"/>
</dbReference>
<keyword evidence="1" id="KW-0812">Transmembrane</keyword>
<keyword evidence="3" id="KW-1185">Reference proteome</keyword>
<name>A0ABS3RQH5_9ACTN</name>
<evidence type="ECO:0000313" key="2">
    <source>
        <dbReference type="EMBL" id="MBO2459000.1"/>
    </source>
</evidence>
<organism evidence="2 3">
    <name type="scientific">Actinomadura violacea</name>
    <dbReference type="NCBI Taxonomy" id="2819934"/>
    <lineage>
        <taxon>Bacteria</taxon>
        <taxon>Bacillati</taxon>
        <taxon>Actinomycetota</taxon>
        <taxon>Actinomycetes</taxon>
        <taxon>Streptosporangiales</taxon>
        <taxon>Thermomonosporaceae</taxon>
        <taxon>Actinomadura</taxon>
    </lineage>
</organism>
<gene>
    <name evidence="2" type="ORF">J4709_15575</name>
</gene>
<dbReference type="EMBL" id="JAGEPF010000009">
    <property type="protein sequence ID" value="MBO2459000.1"/>
    <property type="molecule type" value="Genomic_DNA"/>
</dbReference>
<keyword evidence="1" id="KW-0472">Membrane</keyword>
<evidence type="ECO:0008006" key="4">
    <source>
        <dbReference type="Google" id="ProtNLM"/>
    </source>
</evidence>
<dbReference type="Proteomes" id="UP000680206">
    <property type="component" value="Unassembled WGS sequence"/>
</dbReference>
<evidence type="ECO:0000313" key="3">
    <source>
        <dbReference type="Proteomes" id="UP000680206"/>
    </source>
</evidence>
<feature type="transmembrane region" description="Helical" evidence="1">
    <location>
        <begin position="73"/>
        <end position="97"/>
    </location>
</feature>
<reference evidence="2 3" key="1">
    <citation type="submission" date="2021-03" db="EMBL/GenBank/DDBJ databases">
        <title>Actinomadura violae sp. nov., isolated from lichen in Thailand.</title>
        <authorList>
            <person name="Kanchanasin P."/>
            <person name="Saeng-In P."/>
            <person name="Phongsopitanun W."/>
            <person name="Yuki M."/>
            <person name="Kudo T."/>
            <person name="Ohkuma M."/>
            <person name="Tanasupawat S."/>
        </authorList>
    </citation>
    <scope>NUCLEOTIDE SEQUENCE [LARGE SCALE GENOMIC DNA]</scope>
    <source>
        <strain evidence="2 3">LCR2-06</strain>
    </source>
</reference>